<keyword evidence="1" id="KW-0479">Metal-binding</keyword>
<keyword evidence="1" id="KW-0863">Zinc-finger</keyword>
<keyword evidence="1" id="KW-0862">Zinc</keyword>
<reference evidence="3 4" key="1">
    <citation type="submission" date="2019-05" db="EMBL/GenBank/DDBJ databases">
        <title>Mikania micrantha, genome provides insights into the molecular mechanism of rapid growth.</title>
        <authorList>
            <person name="Liu B."/>
        </authorList>
    </citation>
    <scope>NUCLEOTIDE SEQUENCE [LARGE SCALE GENOMIC DNA]</scope>
    <source>
        <strain evidence="3">NLD-2019</strain>
        <tissue evidence="3">Leaf</tissue>
    </source>
</reference>
<evidence type="ECO:0000259" key="2">
    <source>
        <dbReference type="PROSITE" id="PS50158"/>
    </source>
</evidence>
<dbReference type="AlphaFoldDB" id="A0A5N6PZ01"/>
<organism evidence="3 4">
    <name type="scientific">Mikania micrantha</name>
    <name type="common">bitter vine</name>
    <dbReference type="NCBI Taxonomy" id="192012"/>
    <lineage>
        <taxon>Eukaryota</taxon>
        <taxon>Viridiplantae</taxon>
        <taxon>Streptophyta</taxon>
        <taxon>Embryophyta</taxon>
        <taxon>Tracheophyta</taxon>
        <taxon>Spermatophyta</taxon>
        <taxon>Magnoliopsida</taxon>
        <taxon>eudicotyledons</taxon>
        <taxon>Gunneridae</taxon>
        <taxon>Pentapetalae</taxon>
        <taxon>asterids</taxon>
        <taxon>campanulids</taxon>
        <taxon>Asterales</taxon>
        <taxon>Asteraceae</taxon>
        <taxon>Asteroideae</taxon>
        <taxon>Heliantheae alliance</taxon>
        <taxon>Eupatorieae</taxon>
        <taxon>Mikania</taxon>
    </lineage>
</organism>
<proteinExistence type="predicted"/>
<dbReference type="PROSITE" id="PS50158">
    <property type="entry name" value="ZF_CCHC"/>
    <property type="match status" value="1"/>
</dbReference>
<dbReference type="EMBL" id="SZYD01000001">
    <property type="protein sequence ID" value="KAD7477343.1"/>
    <property type="molecule type" value="Genomic_DNA"/>
</dbReference>
<dbReference type="InterPro" id="IPR001878">
    <property type="entry name" value="Znf_CCHC"/>
</dbReference>
<dbReference type="SUPFAM" id="SSF57756">
    <property type="entry name" value="Retrovirus zinc finger-like domains"/>
    <property type="match status" value="1"/>
</dbReference>
<keyword evidence="4" id="KW-1185">Reference proteome</keyword>
<sequence>MKWLMHSVSDEAVVVLSYTHNPVEEASISDEDDIIDDFSLISDLKGGKNDEGWSITPFLLYEKWEKAKRMSLMFIKNSLSPIIRGAIPDLTNAKAYLTSVEEQFKGTSKAHASTLIMKWCLQNMTGSVAFDASKVPNFNACASSSSKNSNGKPYCKFCRKVGHKQKDCPDFKEWLAKRGIPYSLEAGKKPNNT</sequence>
<dbReference type="Proteomes" id="UP000326396">
    <property type="component" value="Linkage Group LG1"/>
</dbReference>
<name>A0A5N6PZ01_9ASTR</name>
<accession>A0A5N6PZ01</accession>
<dbReference type="GO" id="GO:0008270">
    <property type="term" value="F:zinc ion binding"/>
    <property type="evidence" value="ECO:0007669"/>
    <property type="project" value="UniProtKB-KW"/>
</dbReference>
<protein>
    <recommendedName>
        <fullName evidence="2">CCHC-type domain-containing protein</fullName>
    </recommendedName>
</protein>
<comment type="caution">
    <text evidence="3">The sequence shown here is derived from an EMBL/GenBank/DDBJ whole genome shotgun (WGS) entry which is preliminary data.</text>
</comment>
<evidence type="ECO:0000313" key="3">
    <source>
        <dbReference type="EMBL" id="KAD7477343.1"/>
    </source>
</evidence>
<feature type="domain" description="CCHC-type" evidence="2">
    <location>
        <begin position="155"/>
        <end position="170"/>
    </location>
</feature>
<dbReference type="GO" id="GO:0003676">
    <property type="term" value="F:nucleic acid binding"/>
    <property type="evidence" value="ECO:0007669"/>
    <property type="project" value="InterPro"/>
</dbReference>
<dbReference type="InterPro" id="IPR036875">
    <property type="entry name" value="Znf_CCHC_sf"/>
</dbReference>
<evidence type="ECO:0000313" key="4">
    <source>
        <dbReference type="Proteomes" id="UP000326396"/>
    </source>
</evidence>
<gene>
    <name evidence="3" type="ORF">E3N88_00479</name>
</gene>
<evidence type="ECO:0000256" key="1">
    <source>
        <dbReference type="PROSITE-ProRule" id="PRU00047"/>
    </source>
</evidence>
<dbReference type="OrthoDB" id="1713462at2759"/>